<dbReference type="AlphaFoldDB" id="A0A1L9B2J3"/>
<organism evidence="2 3">
    <name type="scientific">Cystobacter ferrugineus</name>
    <dbReference type="NCBI Taxonomy" id="83449"/>
    <lineage>
        <taxon>Bacteria</taxon>
        <taxon>Pseudomonadati</taxon>
        <taxon>Myxococcota</taxon>
        <taxon>Myxococcia</taxon>
        <taxon>Myxococcales</taxon>
        <taxon>Cystobacterineae</taxon>
        <taxon>Archangiaceae</taxon>
        <taxon>Cystobacter</taxon>
    </lineage>
</organism>
<dbReference type="InterPro" id="IPR041578">
    <property type="entry name" value="PIN_8"/>
</dbReference>
<keyword evidence="3" id="KW-1185">Reference proteome</keyword>
<evidence type="ECO:0000259" key="1">
    <source>
        <dbReference type="Pfam" id="PF18476"/>
    </source>
</evidence>
<name>A0A1L9B2J3_9BACT</name>
<dbReference type="RefSeq" id="WP_071902383.1">
    <property type="nucleotide sequence ID" value="NZ_MPIN01000010.1"/>
</dbReference>
<protein>
    <recommendedName>
        <fullName evidence="1">PIN like domain-containing protein</fullName>
    </recommendedName>
</protein>
<comment type="caution">
    <text evidence="2">The sequence shown here is derived from an EMBL/GenBank/DDBJ whole genome shotgun (WGS) entry which is preliminary data.</text>
</comment>
<feature type="domain" description="PIN like" evidence="1">
    <location>
        <begin position="39"/>
        <end position="253"/>
    </location>
</feature>
<sequence length="477" mass="53962">MHQLPEARATWMLGQLRIEQTFQEFYEELRSELDSERTLVFVDTNVLGDLFRLFTSARVELLDWFKELAAENRLCMPAWVATEYFHRVAKKGLDEFAPKASDVNSVLRQLDQHLKIARLSMDEKTLKASNFAEGREAFLNLLGKRIAELKEPLEILRKQSPESGDVHQEIVEVLGKTVLSTDVGALAERAATKGEVRFKQRMPPGFRDGKKEENPYGDLCIWLEVLEHAAAVQATYDAFVFLGNDGKVDWSYLPQLRRQPKSKTGYERNSDPDIRLADPRLVNELRAAAGPGKKFRIASVADVVRDGVANAVLAGMFYEVYFNRKGAFRTEFKARYLSALLAVLGNKRFAPTRAFIQRALKDHRGSLVVLPGDERTEIPVTLQVEGPCDQPREICTLTRILVDGRSSLLEAPEDAEDGWQVREEQLLDMLGTNYALPSDWVSFLFDPPSAEKRMLRLPSNRVFKSASDLVSTPSVRS</sequence>
<dbReference type="OrthoDB" id="5514187at2"/>
<dbReference type="Proteomes" id="UP000182229">
    <property type="component" value="Unassembled WGS sequence"/>
</dbReference>
<dbReference type="STRING" id="83449.BON30_32560"/>
<evidence type="ECO:0000313" key="3">
    <source>
        <dbReference type="Proteomes" id="UP000182229"/>
    </source>
</evidence>
<dbReference type="Pfam" id="PF18476">
    <property type="entry name" value="PIN_8"/>
    <property type="match status" value="1"/>
</dbReference>
<reference evidence="2 3" key="2">
    <citation type="submission" date="2016-12" db="EMBL/GenBank/DDBJ databases">
        <title>Draft Genome Sequence of Cystobacter ferrugineus Strain Cbfe23.</title>
        <authorList>
            <person name="Akbar S."/>
            <person name="Dowd S.E."/>
            <person name="Stevens D.C."/>
        </authorList>
    </citation>
    <scope>NUCLEOTIDE SEQUENCE [LARGE SCALE GENOMIC DNA]</scope>
    <source>
        <strain evidence="2 3">Cbfe23</strain>
    </source>
</reference>
<proteinExistence type="predicted"/>
<dbReference type="EMBL" id="MPIN01000010">
    <property type="protein sequence ID" value="OJH36495.1"/>
    <property type="molecule type" value="Genomic_DNA"/>
</dbReference>
<reference evidence="3" key="1">
    <citation type="submission" date="2016-11" db="EMBL/GenBank/DDBJ databases">
        <authorList>
            <person name="Shukria A."/>
            <person name="Stevens D.C."/>
        </authorList>
    </citation>
    <scope>NUCLEOTIDE SEQUENCE [LARGE SCALE GENOMIC DNA]</scope>
    <source>
        <strain evidence="3">Cbfe23</strain>
    </source>
</reference>
<evidence type="ECO:0000313" key="2">
    <source>
        <dbReference type="EMBL" id="OJH36495.1"/>
    </source>
</evidence>
<gene>
    <name evidence="2" type="ORF">BON30_32560</name>
</gene>
<accession>A0A1L9B2J3</accession>